<evidence type="ECO:0000313" key="1">
    <source>
        <dbReference type="EMBL" id="GAW92847.1"/>
    </source>
</evidence>
<proteinExistence type="predicted"/>
<name>A0A1Z5HU28_9FIRM</name>
<comment type="caution">
    <text evidence="1">The sequence shown here is derived from an EMBL/GenBank/DDBJ whole genome shotgun (WGS) entry which is preliminary data.</text>
</comment>
<accession>A0A1Z5HU28</accession>
<dbReference type="EMBL" id="BDGJ01000101">
    <property type="protein sequence ID" value="GAW92847.1"/>
    <property type="molecule type" value="Genomic_DNA"/>
</dbReference>
<evidence type="ECO:0000313" key="2">
    <source>
        <dbReference type="Proteomes" id="UP000197032"/>
    </source>
</evidence>
<sequence>MYTNREGKSIILNKNIFIKIFRKIKKTNFMKVFQGMWRITVLVVPK</sequence>
<organism evidence="1 2">
    <name type="scientific">Calderihabitans maritimus</name>
    <dbReference type="NCBI Taxonomy" id="1246530"/>
    <lineage>
        <taxon>Bacteria</taxon>
        <taxon>Bacillati</taxon>
        <taxon>Bacillota</taxon>
        <taxon>Clostridia</taxon>
        <taxon>Neomoorellales</taxon>
        <taxon>Calderihabitantaceae</taxon>
        <taxon>Calderihabitans</taxon>
    </lineage>
</organism>
<protein>
    <submittedName>
        <fullName evidence="1">Uncharacterized protein</fullName>
    </submittedName>
</protein>
<keyword evidence="2" id="KW-1185">Reference proteome</keyword>
<dbReference type="Proteomes" id="UP000197032">
    <property type="component" value="Unassembled WGS sequence"/>
</dbReference>
<reference evidence="2" key="1">
    <citation type="journal article" date="2017" name="Appl. Environ. Microbiol.">
        <title>Genomic analysis of Calderihabitans maritimus KKC1, a thermophilic hydrogenogenic carboxydotrophic bacterium isolated from marine sediment.</title>
        <authorList>
            <person name="Omae K."/>
            <person name="Yoneda Y."/>
            <person name="Fukuyama Y."/>
            <person name="Yoshida T."/>
            <person name="Sako Y."/>
        </authorList>
    </citation>
    <scope>NUCLEOTIDE SEQUENCE [LARGE SCALE GENOMIC DNA]</scope>
    <source>
        <strain evidence="2">KKC1</strain>
    </source>
</reference>
<gene>
    <name evidence="1" type="ORF">KKC1_19950</name>
</gene>
<dbReference type="AlphaFoldDB" id="A0A1Z5HU28"/>